<dbReference type="InterPro" id="IPR001920">
    <property type="entry name" value="Asp/Glu_race"/>
</dbReference>
<dbReference type="SUPFAM" id="SSF53681">
    <property type="entry name" value="Aspartate/glutamate racemase"/>
    <property type="match status" value="2"/>
</dbReference>
<evidence type="ECO:0000256" key="2">
    <source>
        <dbReference type="ARBA" id="ARBA00013090"/>
    </source>
</evidence>
<feature type="binding site" evidence="7">
    <location>
        <begin position="7"/>
        <end position="8"/>
    </location>
    <ligand>
        <name>substrate</name>
    </ligand>
</feature>
<dbReference type="InterPro" id="IPR004391">
    <property type="entry name" value="Glu_race"/>
</dbReference>
<evidence type="ECO:0000256" key="6">
    <source>
        <dbReference type="ARBA" id="ARBA00023316"/>
    </source>
</evidence>
<evidence type="ECO:0000256" key="4">
    <source>
        <dbReference type="ARBA" id="ARBA00022984"/>
    </source>
</evidence>
<evidence type="ECO:0000256" key="5">
    <source>
        <dbReference type="ARBA" id="ARBA00023235"/>
    </source>
</evidence>
<dbReference type="STRING" id="222136.BBW65_00865"/>
<dbReference type="HAMAP" id="MF_00258">
    <property type="entry name" value="Glu_racemase"/>
    <property type="match status" value="1"/>
</dbReference>
<dbReference type="Gene3D" id="3.40.50.1860">
    <property type="match status" value="2"/>
</dbReference>
<dbReference type="GO" id="GO:0071555">
    <property type="term" value="P:cell wall organization"/>
    <property type="evidence" value="ECO:0007669"/>
    <property type="project" value="UniProtKB-KW"/>
</dbReference>
<dbReference type="Proteomes" id="UP000092884">
    <property type="component" value="Chromosome"/>
</dbReference>
<dbReference type="KEGG" id="het:BBW65_00865"/>
<evidence type="ECO:0000313" key="8">
    <source>
        <dbReference type="EMBL" id="ANV97453.1"/>
    </source>
</evidence>
<comment type="function">
    <text evidence="7">Provides the (R)-glutamate required for cell wall biosynthesis.</text>
</comment>
<evidence type="ECO:0000256" key="3">
    <source>
        <dbReference type="ARBA" id="ARBA00022960"/>
    </source>
</evidence>
<dbReference type="GO" id="GO:0009252">
    <property type="term" value="P:peptidoglycan biosynthetic process"/>
    <property type="evidence" value="ECO:0007669"/>
    <property type="project" value="UniProtKB-UniRule"/>
</dbReference>
<feature type="active site" description="Proton donor/acceptor" evidence="7">
    <location>
        <position position="70"/>
    </location>
</feature>
<dbReference type="RefSeq" id="WP_066338473.1">
    <property type="nucleotide sequence ID" value="NZ_CP016503.1"/>
</dbReference>
<keyword evidence="5 7" id="KW-0413">Isomerase</keyword>
<dbReference type="EMBL" id="CP016503">
    <property type="protein sequence ID" value="ANV97453.1"/>
    <property type="molecule type" value="Genomic_DNA"/>
</dbReference>
<dbReference type="InterPro" id="IPR033134">
    <property type="entry name" value="Asp/Glu_racemase_AS_2"/>
</dbReference>
<organism evidence="8 9">
    <name type="scientific">Helicobacter enhydrae</name>
    <dbReference type="NCBI Taxonomy" id="222136"/>
    <lineage>
        <taxon>Bacteria</taxon>
        <taxon>Pseudomonadati</taxon>
        <taxon>Campylobacterota</taxon>
        <taxon>Epsilonproteobacteria</taxon>
        <taxon>Campylobacterales</taxon>
        <taxon>Helicobacteraceae</taxon>
        <taxon>Helicobacter</taxon>
    </lineage>
</organism>
<dbReference type="PROSITE" id="PS00924">
    <property type="entry name" value="ASP_GLU_RACEMASE_2"/>
    <property type="match status" value="1"/>
</dbReference>
<dbReference type="Pfam" id="PF01177">
    <property type="entry name" value="Asp_Glu_race"/>
    <property type="match status" value="1"/>
</dbReference>
<dbReference type="PANTHER" id="PTHR21198">
    <property type="entry name" value="GLUTAMATE RACEMASE"/>
    <property type="match status" value="1"/>
</dbReference>
<protein>
    <recommendedName>
        <fullName evidence="2 7">Glutamate racemase</fullName>
        <ecNumber evidence="2 7">5.1.1.3</ecNumber>
    </recommendedName>
</protein>
<feature type="binding site" evidence="7">
    <location>
        <begin position="71"/>
        <end position="72"/>
    </location>
    <ligand>
        <name>substrate</name>
    </ligand>
</feature>
<dbReference type="EC" id="5.1.1.3" evidence="2 7"/>
<dbReference type="PANTHER" id="PTHR21198:SF2">
    <property type="entry name" value="GLUTAMATE RACEMASE"/>
    <property type="match status" value="1"/>
</dbReference>
<keyword evidence="6 7" id="KW-0961">Cell wall biogenesis/degradation</keyword>
<feature type="binding site" evidence="7">
    <location>
        <begin position="39"/>
        <end position="40"/>
    </location>
    <ligand>
        <name>substrate</name>
    </ligand>
</feature>
<evidence type="ECO:0000256" key="1">
    <source>
        <dbReference type="ARBA" id="ARBA00001602"/>
    </source>
</evidence>
<dbReference type="UniPathway" id="UPA00219"/>
<evidence type="ECO:0000256" key="7">
    <source>
        <dbReference type="HAMAP-Rule" id="MF_00258"/>
    </source>
</evidence>
<reference evidence="9" key="1">
    <citation type="submission" date="2016-07" db="EMBL/GenBank/DDBJ databases">
        <authorList>
            <person name="Florea S."/>
            <person name="Webb J.S."/>
            <person name="Jaromczyk J."/>
            <person name="Schardl C.L."/>
        </authorList>
    </citation>
    <scope>NUCLEOTIDE SEQUENCE [LARGE SCALE GENOMIC DNA]</scope>
    <source>
        <strain evidence="9">MIT 01-6242</strain>
    </source>
</reference>
<dbReference type="GO" id="GO:0008360">
    <property type="term" value="P:regulation of cell shape"/>
    <property type="evidence" value="ECO:0007669"/>
    <property type="project" value="UniProtKB-KW"/>
</dbReference>
<accession>A0A1B1U3W7</accession>
<keyword evidence="9" id="KW-1185">Reference proteome</keyword>
<dbReference type="NCBIfam" id="TIGR00067">
    <property type="entry name" value="glut_race"/>
    <property type="match status" value="1"/>
</dbReference>
<comment type="catalytic activity">
    <reaction evidence="1 7">
        <text>L-glutamate = D-glutamate</text>
        <dbReference type="Rhea" id="RHEA:12813"/>
        <dbReference type="ChEBI" id="CHEBI:29985"/>
        <dbReference type="ChEBI" id="CHEBI:29986"/>
        <dbReference type="EC" id="5.1.1.3"/>
    </reaction>
</comment>
<proteinExistence type="inferred from homology"/>
<keyword evidence="3 7" id="KW-0133">Cell shape</keyword>
<feature type="binding site" evidence="7">
    <location>
        <begin position="182"/>
        <end position="183"/>
    </location>
    <ligand>
        <name>substrate</name>
    </ligand>
</feature>
<comment type="pathway">
    <text evidence="7">Cell wall biogenesis; peptidoglycan biosynthesis.</text>
</comment>
<dbReference type="FunFam" id="3.40.50.1860:FF:000001">
    <property type="entry name" value="Glutamate racemase"/>
    <property type="match status" value="1"/>
</dbReference>
<sequence length="250" mass="28007">MRAGVFDSGIGGVSVLKSLLDARLFEEIVYYGDTARVPYGTKDKETIIQYSLEALEFFKSQNIDILILACNTVSAYALDILKQRVSFPIIGVIEAGVLALQNTAMDKNAQILVIATQATTQSQIYPNALHKLGYKHITALATSLFVPFVEEGIYDGEFLQECLKHYFSKLQTTPQFIILGCTHYPFIAKAISQYFNHQCTLIHSGNAIVEQLKKECALTPTFANTTLKFFSSQNNQTLEKEAYRLLKRQD</sequence>
<gene>
    <name evidence="7" type="primary">murI</name>
    <name evidence="8" type="ORF">BBW65_00865</name>
</gene>
<evidence type="ECO:0000313" key="9">
    <source>
        <dbReference type="Proteomes" id="UP000092884"/>
    </source>
</evidence>
<dbReference type="OrthoDB" id="9801055at2"/>
<dbReference type="GO" id="GO:0008881">
    <property type="term" value="F:glutamate racemase activity"/>
    <property type="evidence" value="ECO:0007669"/>
    <property type="project" value="UniProtKB-UniRule"/>
</dbReference>
<comment type="similarity">
    <text evidence="7">Belongs to the aspartate/glutamate racemases family.</text>
</comment>
<dbReference type="AlphaFoldDB" id="A0A1B1U3W7"/>
<keyword evidence="4 7" id="KW-0573">Peptidoglycan synthesis</keyword>
<feature type="active site" description="Proton donor/acceptor" evidence="7">
    <location>
        <position position="181"/>
    </location>
</feature>
<name>A0A1B1U3W7_9HELI</name>
<dbReference type="InterPro" id="IPR015942">
    <property type="entry name" value="Asp/Glu/hydantoin_racemase"/>
</dbReference>